<dbReference type="EMBL" id="BDQF01000013">
    <property type="protein sequence ID" value="GAW82333.1"/>
    <property type="molecule type" value="Genomic_DNA"/>
</dbReference>
<dbReference type="GO" id="GO:0006633">
    <property type="term" value="P:fatty acid biosynthetic process"/>
    <property type="evidence" value="ECO:0007669"/>
    <property type="project" value="InterPro"/>
</dbReference>
<dbReference type="InterPro" id="IPR013114">
    <property type="entry name" value="FabA_FabZ"/>
</dbReference>
<evidence type="ECO:0000256" key="7">
    <source>
        <dbReference type="ARBA" id="ARBA00023239"/>
    </source>
</evidence>
<dbReference type="FunFam" id="3.10.129.10:FF:000001">
    <property type="entry name" value="3-hydroxyacyl-[acyl-carrier-protein] dehydratase FabZ"/>
    <property type="match status" value="1"/>
</dbReference>
<name>A0A1Y1JPI3_PLAGO</name>
<dbReference type="GO" id="GO:0009245">
    <property type="term" value="P:lipid A biosynthetic process"/>
    <property type="evidence" value="ECO:0007669"/>
    <property type="project" value="UniProtKB-KW"/>
</dbReference>
<dbReference type="RefSeq" id="XP_028544922.1">
    <property type="nucleotide sequence ID" value="XM_028689121.1"/>
</dbReference>
<gene>
    <name evidence="10" type="ORF">PGO_123310</name>
</gene>
<evidence type="ECO:0000256" key="8">
    <source>
        <dbReference type="ARBA" id="ARBA00025049"/>
    </source>
</evidence>
<evidence type="ECO:0000313" key="10">
    <source>
        <dbReference type="EMBL" id="GAW82333.1"/>
    </source>
</evidence>
<dbReference type="EC" id="4.2.1.59" evidence="2"/>
<dbReference type="GO" id="GO:0016020">
    <property type="term" value="C:membrane"/>
    <property type="evidence" value="ECO:0007669"/>
    <property type="project" value="GOC"/>
</dbReference>
<dbReference type="SUPFAM" id="SSF54637">
    <property type="entry name" value="Thioesterase/thiol ester dehydrase-isomerase"/>
    <property type="match status" value="1"/>
</dbReference>
<dbReference type="HAMAP" id="MF_00406">
    <property type="entry name" value="FabZ"/>
    <property type="match status" value="1"/>
</dbReference>
<evidence type="ECO:0000256" key="3">
    <source>
        <dbReference type="ARBA" id="ARBA00022490"/>
    </source>
</evidence>
<evidence type="ECO:0000256" key="6">
    <source>
        <dbReference type="ARBA" id="ARBA00023098"/>
    </source>
</evidence>
<evidence type="ECO:0000256" key="1">
    <source>
        <dbReference type="ARBA" id="ARBA00004496"/>
    </source>
</evidence>
<evidence type="ECO:0000256" key="4">
    <source>
        <dbReference type="ARBA" id="ARBA00022516"/>
    </source>
</evidence>
<feature type="signal peptide" evidence="9">
    <location>
        <begin position="1"/>
        <end position="19"/>
    </location>
</feature>
<keyword evidence="7" id="KW-0456">Lyase</keyword>
<keyword evidence="6" id="KW-0443">Lipid metabolism</keyword>
<dbReference type="CDD" id="cd01288">
    <property type="entry name" value="FabZ"/>
    <property type="match status" value="1"/>
</dbReference>
<dbReference type="InterPro" id="IPR010084">
    <property type="entry name" value="FabZ"/>
</dbReference>
<dbReference type="OMA" id="KLRGCAY"/>
<comment type="subcellular location">
    <subcellularLocation>
        <location evidence="1">Cytoplasm</location>
    </subcellularLocation>
</comment>
<keyword evidence="9" id="KW-0732">Signal</keyword>
<dbReference type="GO" id="GO:0005737">
    <property type="term" value="C:cytoplasm"/>
    <property type="evidence" value="ECO:0007669"/>
    <property type="project" value="UniProtKB-SubCell"/>
</dbReference>
<dbReference type="OrthoDB" id="4155at2759"/>
<proteinExistence type="inferred from homology"/>
<dbReference type="PANTHER" id="PTHR30272:SF1">
    <property type="entry name" value="3-HYDROXYACYL-[ACYL-CARRIER-PROTEIN] DEHYDRATASE"/>
    <property type="match status" value="1"/>
</dbReference>
<dbReference type="GeneID" id="39749070"/>
<dbReference type="GO" id="GO:0019171">
    <property type="term" value="F:(3R)-hydroxyacyl-[acyl-carrier-protein] dehydratase activity"/>
    <property type="evidence" value="ECO:0007669"/>
    <property type="project" value="UniProtKB-EC"/>
</dbReference>
<dbReference type="PANTHER" id="PTHR30272">
    <property type="entry name" value="3-HYDROXYACYL-[ACYL-CARRIER-PROTEIN] DEHYDRATASE"/>
    <property type="match status" value="1"/>
</dbReference>
<evidence type="ECO:0000256" key="2">
    <source>
        <dbReference type="ARBA" id="ARBA00013167"/>
    </source>
</evidence>
<dbReference type="Pfam" id="PF07977">
    <property type="entry name" value="FabA"/>
    <property type="match status" value="1"/>
</dbReference>
<reference evidence="11" key="1">
    <citation type="submission" date="2017-04" db="EMBL/GenBank/DDBJ databases">
        <title>Plasmodium gonderi genome.</title>
        <authorList>
            <person name="Arisue N."/>
            <person name="Honma H."/>
            <person name="Kawai S."/>
            <person name="Tougan T."/>
            <person name="Tanabe K."/>
            <person name="Horii T."/>
        </authorList>
    </citation>
    <scope>NUCLEOTIDE SEQUENCE [LARGE SCALE GENOMIC DNA]</scope>
    <source>
        <strain evidence="11">ATCC 30045</strain>
    </source>
</reference>
<keyword evidence="3" id="KW-0963">Cytoplasm</keyword>
<dbReference type="NCBIfam" id="NF000582">
    <property type="entry name" value="PRK00006.1"/>
    <property type="match status" value="1"/>
</dbReference>
<dbReference type="InterPro" id="IPR029069">
    <property type="entry name" value="HotDog_dom_sf"/>
</dbReference>
<evidence type="ECO:0000313" key="11">
    <source>
        <dbReference type="Proteomes" id="UP000195521"/>
    </source>
</evidence>
<dbReference type="AlphaFoldDB" id="A0A1Y1JPI3"/>
<keyword evidence="11" id="KW-1185">Reference proteome</keyword>
<evidence type="ECO:0000256" key="5">
    <source>
        <dbReference type="ARBA" id="ARBA00022556"/>
    </source>
</evidence>
<sequence length="233" mass="26359">MNFVYLVSLFTTVWLSTFCIHIKKNIGYYHFLVPCYNIFKKKKTNIKKYDQGINKNLNNVIHAEQINNEEIDGKSISSIMSYDGSDIIDIEKIKNILPHRYPFLLVDKVIHKQKNKKIIIGIKQVSVNENFFNGHFPEKPIMPGVLQIEALAQLGGILCLLNEEKQGENNLFLFAGVDGVRWKKPVLPGDTLVMEVEQISFKATLGVAKLRGCAYVGGDVVIKIAEMTFALAK</sequence>
<keyword evidence="5" id="KW-0441">Lipid A biosynthesis</keyword>
<comment type="caution">
    <text evidence="10">The sequence shown here is derived from an EMBL/GenBank/DDBJ whole genome shotgun (WGS) entry which is preliminary data.</text>
</comment>
<evidence type="ECO:0000256" key="9">
    <source>
        <dbReference type="SAM" id="SignalP"/>
    </source>
</evidence>
<keyword evidence="4" id="KW-0444">Lipid biosynthesis</keyword>
<protein>
    <recommendedName>
        <fullName evidence="2">3-hydroxyacyl-[acyl-carrier-protein] dehydratase</fullName>
        <ecNumber evidence="2">4.2.1.59</ecNumber>
    </recommendedName>
</protein>
<dbReference type="NCBIfam" id="TIGR01750">
    <property type="entry name" value="fabZ"/>
    <property type="match status" value="1"/>
</dbReference>
<dbReference type="Proteomes" id="UP000195521">
    <property type="component" value="Unassembled WGS sequence"/>
</dbReference>
<comment type="function">
    <text evidence="8">Involved in unsaturated fatty acids biosynthesis. Catalyzes the dehydration of short chain beta-hydroxyacyl-ACPs and long chain saturated and unsaturated beta-hydroxyacyl-ACPs.</text>
</comment>
<feature type="chain" id="PRO_5012892057" description="3-hydroxyacyl-[acyl-carrier-protein] dehydratase" evidence="9">
    <location>
        <begin position="20"/>
        <end position="233"/>
    </location>
</feature>
<organism evidence="10 11">
    <name type="scientific">Plasmodium gonderi</name>
    <dbReference type="NCBI Taxonomy" id="77519"/>
    <lineage>
        <taxon>Eukaryota</taxon>
        <taxon>Sar</taxon>
        <taxon>Alveolata</taxon>
        <taxon>Apicomplexa</taxon>
        <taxon>Aconoidasida</taxon>
        <taxon>Haemosporida</taxon>
        <taxon>Plasmodiidae</taxon>
        <taxon>Plasmodium</taxon>
        <taxon>Plasmodium (Plasmodium)</taxon>
    </lineage>
</organism>
<dbReference type="Gene3D" id="3.10.129.10">
    <property type="entry name" value="Hotdog Thioesterase"/>
    <property type="match status" value="1"/>
</dbReference>
<accession>A0A1Y1JPI3</accession>